<dbReference type="Gene3D" id="3.30.420.40">
    <property type="match status" value="2"/>
</dbReference>
<dbReference type="PANTHER" id="PTHR18964:SF149">
    <property type="entry name" value="BIFUNCTIONAL UDP-N-ACETYLGLUCOSAMINE 2-EPIMERASE_N-ACETYLMANNOSAMINE KINASE"/>
    <property type="match status" value="1"/>
</dbReference>
<protein>
    <submittedName>
        <fullName evidence="2">Putative NBD/HSP70 family sugar kinase</fullName>
    </submittedName>
</protein>
<sequence length="395" mass="40433">MRTGSPRLLREINDRAAIDTLLRQGPLTRSHLEDVIGLSKPATAQLLARLEQEGVVVKDGVRDGGRGPRAQLWAVNGAVARVAAVDLTPHGADMVIADITGKVLARRAAGSSEVPVLAGTDVVAAFAAALAGTAEAAGVTLAELHRVVIGAPGAVDPNTGRLGSAPHLPGWSGFDLPAALGAALGVEVTVENDVNLVALHEMAEGRATELSDFVLVWLSEGAGGAVVLDRRLRRGAAGGSGEIDWLQVPDRARTDTGFDRFGARWGDLVDSPAILALADAHEISADTGWAAVGAAVKAGEAGRAFLADLARRVAAGIANVVSVLDPEAVLLCGEVSRAGGDLFLELVSHELHELVVPRTPVELAAAPGDAVRAGALQSALATVREEVFGLPAGGQ</sequence>
<reference evidence="2 3" key="1">
    <citation type="submission" date="2019-06" db="EMBL/GenBank/DDBJ databases">
        <title>Sequencing the genomes of 1000 actinobacteria strains.</title>
        <authorList>
            <person name="Klenk H.-P."/>
        </authorList>
    </citation>
    <scope>NUCLEOTIDE SEQUENCE [LARGE SCALE GENOMIC DNA]</scope>
    <source>
        <strain evidence="2 3">DSM 45679</strain>
    </source>
</reference>
<dbReference type="EMBL" id="VFML01000001">
    <property type="protein sequence ID" value="TQJ00851.1"/>
    <property type="molecule type" value="Genomic_DNA"/>
</dbReference>
<dbReference type="InterPro" id="IPR043129">
    <property type="entry name" value="ATPase_NBD"/>
</dbReference>
<evidence type="ECO:0000313" key="3">
    <source>
        <dbReference type="Proteomes" id="UP000320876"/>
    </source>
</evidence>
<dbReference type="Pfam" id="PF00480">
    <property type="entry name" value="ROK"/>
    <property type="match status" value="1"/>
</dbReference>
<dbReference type="SUPFAM" id="SSF46785">
    <property type="entry name" value="Winged helix' DNA-binding domain"/>
    <property type="match status" value="1"/>
</dbReference>
<keyword evidence="3" id="KW-1185">Reference proteome</keyword>
<dbReference type="GO" id="GO:0016301">
    <property type="term" value="F:kinase activity"/>
    <property type="evidence" value="ECO:0007669"/>
    <property type="project" value="UniProtKB-KW"/>
</dbReference>
<comment type="caution">
    <text evidence="2">The sequence shown here is derived from an EMBL/GenBank/DDBJ whole genome shotgun (WGS) entry which is preliminary data.</text>
</comment>
<dbReference type="SUPFAM" id="SSF53067">
    <property type="entry name" value="Actin-like ATPase domain"/>
    <property type="match status" value="1"/>
</dbReference>
<evidence type="ECO:0000313" key="2">
    <source>
        <dbReference type="EMBL" id="TQJ00851.1"/>
    </source>
</evidence>
<dbReference type="InterPro" id="IPR036388">
    <property type="entry name" value="WH-like_DNA-bd_sf"/>
</dbReference>
<evidence type="ECO:0000256" key="1">
    <source>
        <dbReference type="ARBA" id="ARBA00006479"/>
    </source>
</evidence>
<comment type="similarity">
    <text evidence="1">Belongs to the ROK (NagC/XylR) family.</text>
</comment>
<keyword evidence="2" id="KW-0418">Kinase</keyword>
<proteinExistence type="inferred from homology"/>
<dbReference type="Proteomes" id="UP000320876">
    <property type="component" value="Unassembled WGS sequence"/>
</dbReference>
<dbReference type="Gene3D" id="1.10.10.10">
    <property type="entry name" value="Winged helix-like DNA-binding domain superfamily/Winged helix DNA-binding domain"/>
    <property type="match status" value="1"/>
</dbReference>
<dbReference type="InterPro" id="IPR000600">
    <property type="entry name" value="ROK"/>
</dbReference>
<dbReference type="InterPro" id="IPR036390">
    <property type="entry name" value="WH_DNA-bd_sf"/>
</dbReference>
<dbReference type="PANTHER" id="PTHR18964">
    <property type="entry name" value="ROK (REPRESSOR, ORF, KINASE) FAMILY"/>
    <property type="match status" value="1"/>
</dbReference>
<dbReference type="AlphaFoldDB" id="A0A542DCP9"/>
<organism evidence="2 3">
    <name type="scientific">Amycolatopsis cihanbeyliensis</name>
    <dbReference type="NCBI Taxonomy" id="1128664"/>
    <lineage>
        <taxon>Bacteria</taxon>
        <taxon>Bacillati</taxon>
        <taxon>Actinomycetota</taxon>
        <taxon>Actinomycetes</taxon>
        <taxon>Pseudonocardiales</taxon>
        <taxon>Pseudonocardiaceae</taxon>
        <taxon>Amycolatopsis</taxon>
    </lineage>
</organism>
<accession>A0A542DCP9</accession>
<name>A0A542DCP9_AMYCI</name>
<gene>
    <name evidence="2" type="ORF">FB471_0502</name>
</gene>
<keyword evidence="2" id="KW-0808">Transferase</keyword>